<organism evidence="1 2">
    <name type="scientific">Rosistilla oblonga</name>
    <dbReference type="NCBI Taxonomy" id="2527990"/>
    <lineage>
        <taxon>Bacteria</taxon>
        <taxon>Pseudomonadati</taxon>
        <taxon>Planctomycetota</taxon>
        <taxon>Planctomycetia</taxon>
        <taxon>Pirellulales</taxon>
        <taxon>Pirellulaceae</taxon>
        <taxon>Rosistilla</taxon>
    </lineage>
</organism>
<proteinExistence type="predicted"/>
<keyword evidence="2" id="KW-1185">Reference proteome</keyword>
<name>A0A518J080_9BACT</name>
<dbReference type="EMBL" id="CP036318">
    <property type="protein sequence ID" value="QDV58740.1"/>
    <property type="molecule type" value="Genomic_DNA"/>
</dbReference>
<evidence type="ECO:0000313" key="2">
    <source>
        <dbReference type="Proteomes" id="UP000316770"/>
    </source>
</evidence>
<reference evidence="1 2" key="1">
    <citation type="submission" date="2019-02" db="EMBL/GenBank/DDBJ databases">
        <title>Deep-cultivation of Planctomycetes and their phenomic and genomic characterization uncovers novel biology.</title>
        <authorList>
            <person name="Wiegand S."/>
            <person name="Jogler M."/>
            <person name="Boedeker C."/>
            <person name="Pinto D."/>
            <person name="Vollmers J."/>
            <person name="Rivas-Marin E."/>
            <person name="Kohn T."/>
            <person name="Peeters S.H."/>
            <person name="Heuer A."/>
            <person name="Rast P."/>
            <person name="Oberbeckmann S."/>
            <person name="Bunk B."/>
            <person name="Jeske O."/>
            <person name="Meyerdierks A."/>
            <person name="Storesund J.E."/>
            <person name="Kallscheuer N."/>
            <person name="Luecker S."/>
            <person name="Lage O.M."/>
            <person name="Pohl T."/>
            <person name="Merkel B.J."/>
            <person name="Hornburger P."/>
            <person name="Mueller R.-W."/>
            <person name="Bruemmer F."/>
            <person name="Labrenz M."/>
            <person name="Spormann A.M."/>
            <person name="Op den Camp H."/>
            <person name="Overmann J."/>
            <person name="Amann R."/>
            <person name="Jetten M.S.M."/>
            <person name="Mascher T."/>
            <person name="Medema M.H."/>
            <person name="Devos D.P."/>
            <person name="Kaster A.-K."/>
            <person name="Ovreas L."/>
            <person name="Rohde M."/>
            <person name="Galperin M.Y."/>
            <person name="Jogler C."/>
        </authorList>
    </citation>
    <scope>NUCLEOTIDE SEQUENCE [LARGE SCALE GENOMIC DNA]</scope>
    <source>
        <strain evidence="1 2">Mal33</strain>
    </source>
</reference>
<gene>
    <name evidence="1" type="ORF">Mal33_47650</name>
</gene>
<dbReference type="AlphaFoldDB" id="A0A518J080"/>
<accession>A0A518J080</accession>
<dbReference type="Proteomes" id="UP000316770">
    <property type="component" value="Chromosome"/>
</dbReference>
<protein>
    <submittedName>
        <fullName evidence="1">Uncharacterized protein</fullName>
    </submittedName>
</protein>
<evidence type="ECO:0000313" key="1">
    <source>
        <dbReference type="EMBL" id="QDV58740.1"/>
    </source>
</evidence>
<sequence length="93" mass="10722">MGFAAESCWSPFAPRKCAECETHFRGAKGDLVARCANSWGGITRLRVVLVFVRVGYRIWAVILARRASEWFHDNYSFTRLRFVLVLVRVGYHI</sequence>